<protein>
    <submittedName>
        <fullName evidence="4">Cobalt-precorrin-6A reductase</fullName>
        <ecNumber evidence="4">1.3.1.106</ecNumber>
    </submittedName>
</protein>
<sequence>MPNILVLGGTIEATRLVADLARAGLPTTLSYAGRVARPKPQPVPVRVGGFGGADGLARYLRENHITHLVDATHPFADTISRNALHAATLADTPLLALTRPPWTARDGDQWTHVPDIPAAVAALGMPRRNIMLALGRMHLAAFATQPQHRYLLRLVDPPQTPPPLPDHHIIIDRGPFDAVADAALMQAHDISLIVAKNAGGTGALAKLTAARQLQIPVLMIDRPALPERAQTQDIATVLDWVRV</sequence>
<dbReference type="Pfam" id="PF02571">
    <property type="entry name" value="CbiJ"/>
    <property type="match status" value="1"/>
</dbReference>
<comment type="pathway">
    <text evidence="1">Cofactor biosynthesis; adenosylcobalamin biosynthesis.</text>
</comment>
<proteinExistence type="predicted"/>
<evidence type="ECO:0000313" key="4">
    <source>
        <dbReference type="EMBL" id="MDD7970788.1"/>
    </source>
</evidence>
<gene>
    <name evidence="4" type="ORF">PUT78_06730</name>
</gene>
<accession>A0ABT5TA22</accession>
<evidence type="ECO:0000256" key="3">
    <source>
        <dbReference type="ARBA" id="ARBA00023002"/>
    </source>
</evidence>
<dbReference type="PANTHER" id="PTHR36925:SF1">
    <property type="entry name" value="COBALT-PRECORRIN-6A REDUCTASE"/>
    <property type="match status" value="1"/>
</dbReference>
<comment type="caution">
    <text evidence="4">The sequence shown here is derived from an EMBL/GenBank/DDBJ whole genome shotgun (WGS) entry which is preliminary data.</text>
</comment>
<evidence type="ECO:0000313" key="5">
    <source>
        <dbReference type="Proteomes" id="UP001431784"/>
    </source>
</evidence>
<dbReference type="EC" id="1.3.1.106" evidence="4"/>
<dbReference type="PROSITE" id="PS51014">
    <property type="entry name" value="COBK_CBIJ"/>
    <property type="match status" value="1"/>
</dbReference>
<evidence type="ECO:0000256" key="1">
    <source>
        <dbReference type="ARBA" id="ARBA00004953"/>
    </source>
</evidence>
<keyword evidence="3 4" id="KW-0560">Oxidoreductase</keyword>
<dbReference type="InterPro" id="IPR003723">
    <property type="entry name" value="Precorrin-6x_reduct"/>
</dbReference>
<keyword evidence="2" id="KW-0169">Cobalamin biosynthesis</keyword>
<dbReference type="RefSeq" id="WP_274351469.1">
    <property type="nucleotide sequence ID" value="NZ_JAQZSM010000004.1"/>
</dbReference>
<dbReference type="Proteomes" id="UP001431784">
    <property type="component" value="Unassembled WGS sequence"/>
</dbReference>
<name>A0ABT5TA22_9RHOB</name>
<dbReference type="NCBIfam" id="NF005968">
    <property type="entry name" value="PRK08057.1-2"/>
    <property type="match status" value="1"/>
</dbReference>
<dbReference type="GO" id="GO:0016491">
    <property type="term" value="F:oxidoreductase activity"/>
    <property type="evidence" value="ECO:0007669"/>
    <property type="project" value="UniProtKB-KW"/>
</dbReference>
<reference evidence="4" key="1">
    <citation type="submission" date="2023-02" db="EMBL/GenBank/DDBJ databases">
        <title>Description of Roseinatronobacter alkalisoli sp. nov., an alkaliphilic bacerium isolated from soda soil.</title>
        <authorList>
            <person name="Wei W."/>
        </authorList>
    </citation>
    <scope>NUCLEOTIDE SEQUENCE</scope>
    <source>
        <strain evidence="4">HJB301</strain>
    </source>
</reference>
<keyword evidence="5" id="KW-1185">Reference proteome</keyword>
<dbReference type="EMBL" id="JAQZSM010000004">
    <property type="protein sequence ID" value="MDD7970788.1"/>
    <property type="molecule type" value="Genomic_DNA"/>
</dbReference>
<evidence type="ECO:0000256" key="2">
    <source>
        <dbReference type="ARBA" id="ARBA00022573"/>
    </source>
</evidence>
<dbReference type="NCBIfam" id="TIGR00715">
    <property type="entry name" value="precor6x_red"/>
    <property type="match status" value="1"/>
</dbReference>
<dbReference type="PANTHER" id="PTHR36925">
    <property type="entry name" value="COBALT-PRECORRIN-6A REDUCTASE"/>
    <property type="match status" value="1"/>
</dbReference>
<organism evidence="4 5">
    <name type="scientific">Roseinatronobacter alkalisoli</name>
    <dbReference type="NCBI Taxonomy" id="3028235"/>
    <lineage>
        <taxon>Bacteria</taxon>
        <taxon>Pseudomonadati</taxon>
        <taxon>Pseudomonadota</taxon>
        <taxon>Alphaproteobacteria</taxon>
        <taxon>Rhodobacterales</taxon>
        <taxon>Paracoccaceae</taxon>
        <taxon>Roseinatronobacter</taxon>
    </lineage>
</organism>